<dbReference type="PANTHER" id="PTHR15822">
    <property type="entry name" value="TRAF AND TNF RECEPTOR-ASSOCIATED PROTEIN"/>
    <property type="match status" value="1"/>
</dbReference>
<evidence type="ECO:0000313" key="11">
    <source>
        <dbReference type="EMBL" id="MPM03933.1"/>
    </source>
</evidence>
<dbReference type="SUPFAM" id="SSF56219">
    <property type="entry name" value="DNase I-like"/>
    <property type="match status" value="1"/>
</dbReference>
<dbReference type="InterPro" id="IPR005135">
    <property type="entry name" value="Endo/exonuclease/phosphatase"/>
</dbReference>
<evidence type="ECO:0000256" key="2">
    <source>
        <dbReference type="ARBA" id="ARBA00001946"/>
    </source>
</evidence>
<dbReference type="Pfam" id="PF03372">
    <property type="entry name" value="Exo_endo_phos"/>
    <property type="match status" value="1"/>
</dbReference>
<keyword evidence="8" id="KW-0234">DNA repair</keyword>
<feature type="domain" description="Endonuclease/exonuclease/phosphatase" evidence="10">
    <location>
        <begin position="106"/>
        <end position="357"/>
    </location>
</feature>
<dbReference type="GO" id="GO:0004518">
    <property type="term" value="F:nuclease activity"/>
    <property type="evidence" value="ECO:0007669"/>
    <property type="project" value="UniProtKB-KW"/>
</dbReference>
<protein>
    <recommendedName>
        <fullName evidence="10">Endonuclease/exonuclease/phosphatase domain-containing protein</fullName>
    </recommendedName>
</protein>
<evidence type="ECO:0000256" key="9">
    <source>
        <dbReference type="SAM" id="Phobius"/>
    </source>
</evidence>
<sequence>MNLGKGLIKLIFITANLAVAALMVMAFIASRVSPEKLLIPAYTTLLLPALIPLNIFFIFFWVAFKKWHFLISLSVILLCWSIVKNTFPVNFKNTGNYEGEYSFSLMTYNTYANAMMVKHTEEDPNPVIQYMLEKDPDILCIQEYSVSFNKKHLTEEDLLQILNKYPYHHIYFKVNTGWSFFGNATFSKYPIVTKSIVEYQSNYNTTIISDIDINGKIVRIFNCHLESNKITENDKVMAVRLKDNFDTENIKGTTMHFSRKLGSAYRIRAKQADMVEEEIAKSPYPVMVVGDFNDLPGSYTYSTIRGKMQDAFVDNGFGLGWTFSDSVLKFRIDHILHDEALEIKSFKLDNKAQGSDHFPLFCKVSF</sequence>
<keyword evidence="4" id="KW-0479">Metal-binding</keyword>
<evidence type="ECO:0000256" key="8">
    <source>
        <dbReference type="ARBA" id="ARBA00023204"/>
    </source>
</evidence>
<keyword evidence="5" id="KW-0227">DNA damage</keyword>
<keyword evidence="7" id="KW-0460">Magnesium</keyword>
<evidence type="ECO:0000256" key="5">
    <source>
        <dbReference type="ARBA" id="ARBA00022763"/>
    </source>
</evidence>
<keyword evidence="9" id="KW-1133">Transmembrane helix</keyword>
<comment type="cofactor">
    <cofactor evidence="1">
        <name>Mn(2+)</name>
        <dbReference type="ChEBI" id="CHEBI:29035"/>
    </cofactor>
</comment>
<reference evidence="11" key="1">
    <citation type="submission" date="2019-08" db="EMBL/GenBank/DDBJ databases">
        <authorList>
            <person name="Kucharzyk K."/>
            <person name="Murdoch R.W."/>
            <person name="Higgins S."/>
            <person name="Loffler F."/>
        </authorList>
    </citation>
    <scope>NUCLEOTIDE SEQUENCE</scope>
</reference>
<feature type="transmembrane region" description="Helical" evidence="9">
    <location>
        <begin position="6"/>
        <end position="29"/>
    </location>
</feature>
<evidence type="ECO:0000256" key="1">
    <source>
        <dbReference type="ARBA" id="ARBA00001936"/>
    </source>
</evidence>
<name>A0A644WNN2_9ZZZZ</name>
<comment type="caution">
    <text evidence="11">The sequence shown here is derived from an EMBL/GenBank/DDBJ whole genome shotgun (WGS) entry which is preliminary data.</text>
</comment>
<accession>A0A644WNN2</accession>
<keyword evidence="9" id="KW-0472">Membrane</keyword>
<comment type="cofactor">
    <cofactor evidence="2">
        <name>Mg(2+)</name>
        <dbReference type="ChEBI" id="CHEBI:18420"/>
    </cofactor>
</comment>
<evidence type="ECO:0000259" key="10">
    <source>
        <dbReference type="Pfam" id="PF03372"/>
    </source>
</evidence>
<keyword evidence="3" id="KW-0540">Nuclease</keyword>
<feature type="transmembrane region" description="Helical" evidence="9">
    <location>
        <begin position="41"/>
        <end position="61"/>
    </location>
</feature>
<gene>
    <name evidence="11" type="ORF">SDC9_50200</name>
</gene>
<keyword evidence="6" id="KW-0378">Hydrolase</keyword>
<dbReference type="Gene3D" id="3.60.10.10">
    <property type="entry name" value="Endonuclease/exonuclease/phosphatase"/>
    <property type="match status" value="1"/>
</dbReference>
<dbReference type="GO" id="GO:0016787">
    <property type="term" value="F:hydrolase activity"/>
    <property type="evidence" value="ECO:0007669"/>
    <property type="project" value="UniProtKB-KW"/>
</dbReference>
<dbReference type="InterPro" id="IPR036691">
    <property type="entry name" value="Endo/exonu/phosph_ase_sf"/>
</dbReference>
<feature type="transmembrane region" description="Helical" evidence="9">
    <location>
        <begin position="67"/>
        <end position="83"/>
    </location>
</feature>
<organism evidence="11">
    <name type="scientific">bioreactor metagenome</name>
    <dbReference type="NCBI Taxonomy" id="1076179"/>
    <lineage>
        <taxon>unclassified sequences</taxon>
        <taxon>metagenomes</taxon>
        <taxon>ecological metagenomes</taxon>
    </lineage>
</organism>
<evidence type="ECO:0000256" key="3">
    <source>
        <dbReference type="ARBA" id="ARBA00022722"/>
    </source>
</evidence>
<evidence type="ECO:0000256" key="7">
    <source>
        <dbReference type="ARBA" id="ARBA00022842"/>
    </source>
</evidence>
<dbReference type="InterPro" id="IPR051547">
    <property type="entry name" value="TDP2-like"/>
</dbReference>
<dbReference type="AlphaFoldDB" id="A0A644WNN2"/>
<dbReference type="PANTHER" id="PTHR15822:SF4">
    <property type="entry name" value="TYROSYL-DNA PHOSPHODIESTERASE 2"/>
    <property type="match status" value="1"/>
</dbReference>
<evidence type="ECO:0000256" key="4">
    <source>
        <dbReference type="ARBA" id="ARBA00022723"/>
    </source>
</evidence>
<dbReference type="EMBL" id="VSSQ01000994">
    <property type="protein sequence ID" value="MPM03933.1"/>
    <property type="molecule type" value="Genomic_DNA"/>
</dbReference>
<proteinExistence type="predicted"/>
<evidence type="ECO:0000256" key="6">
    <source>
        <dbReference type="ARBA" id="ARBA00022801"/>
    </source>
</evidence>
<dbReference type="GO" id="GO:0046872">
    <property type="term" value="F:metal ion binding"/>
    <property type="evidence" value="ECO:0007669"/>
    <property type="project" value="UniProtKB-KW"/>
</dbReference>
<keyword evidence="9" id="KW-0812">Transmembrane</keyword>
<dbReference type="GO" id="GO:0006281">
    <property type="term" value="P:DNA repair"/>
    <property type="evidence" value="ECO:0007669"/>
    <property type="project" value="UniProtKB-KW"/>
</dbReference>
<dbReference type="CDD" id="cd09084">
    <property type="entry name" value="EEP-2"/>
    <property type="match status" value="1"/>
</dbReference>